<dbReference type="InterPro" id="IPR007833">
    <property type="entry name" value="Capsule_polysaccharide_synth"/>
</dbReference>
<organism evidence="1 2">
    <name type="scientific">Hydrocarboniphaga daqingensis</name>
    <dbReference type="NCBI Taxonomy" id="490188"/>
    <lineage>
        <taxon>Bacteria</taxon>
        <taxon>Pseudomonadati</taxon>
        <taxon>Pseudomonadota</taxon>
        <taxon>Gammaproteobacteria</taxon>
        <taxon>Nevskiales</taxon>
        <taxon>Nevskiaceae</taxon>
        <taxon>Hydrocarboniphaga</taxon>
    </lineage>
</organism>
<evidence type="ECO:0000313" key="2">
    <source>
        <dbReference type="Proteomes" id="UP000199758"/>
    </source>
</evidence>
<dbReference type="Pfam" id="PF05159">
    <property type="entry name" value="Capsule_synth"/>
    <property type="match status" value="1"/>
</dbReference>
<keyword evidence="1" id="KW-0808">Transferase</keyword>
<dbReference type="EMBL" id="FQWZ01000003">
    <property type="protein sequence ID" value="SHG85348.1"/>
    <property type="molecule type" value="Genomic_DNA"/>
</dbReference>
<accession>A0A1M5N744</accession>
<reference evidence="1 2" key="1">
    <citation type="submission" date="2016-11" db="EMBL/GenBank/DDBJ databases">
        <authorList>
            <person name="Jaros S."/>
            <person name="Januszkiewicz K."/>
            <person name="Wedrychowicz H."/>
        </authorList>
    </citation>
    <scope>NUCLEOTIDE SEQUENCE [LARGE SCALE GENOMIC DNA]</scope>
    <source>
        <strain evidence="1 2">CGMCC 1.7049</strain>
    </source>
</reference>
<keyword evidence="2" id="KW-1185">Reference proteome</keyword>
<gene>
    <name evidence="1" type="ORF">SAMN04488068_1665</name>
</gene>
<dbReference type="GO" id="GO:0000271">
    <property type="term" value="P:polysaccharide biosynthetic process"/>
    <property type="evidence" value="ECO:0007669"/>
    <property type="project" value="InterPro"/>
</dbReference>
<evidence type="ECO:0000313" key="1">
    <source>
        <dbReference type="EMBL" id="SHG85348.1"/>
    </source>
</evidence>
<dbReference type="GO" id="GO:0015774">
    <property type="term" value="P:polysaccharide transport"/>
    <property type="evidence" value="ECO:0007669"/>
    <property type="project" value="InterPro"/>
</dbReference>
<proteinExistence type="predicted"/>
<protein>
    <submittedName>
        <fullName evidence="1">Glycosyl transferases group 1</fullName>
    </submittedName>
</protein>
<dbReference type="SUPFAM" id="SSF53756">
    <property type="entry name" value="UDP-Glycosyltransferase/glycogen phosphorylase"/>
    <property type="match status" value="1"/>
</dbReference>
<name>A0A1M5N744_9GAMM</name>
<dbReference type="GO" id="GO:0016740">
    <property type="term" value="F:transferase activity"/>
    <property type="evidence" value="ECO:0007669"/>
    <property type="project" value="UniProtKB-KW"/>
</dbReference>
<dbReference type="STRING" id="490188.SAMN04488068_1665"/>
<dbReference type="Proteomes" id="UP000199758">
    <property type="component" value="Unassembled WGS sequence"/>
</dbReference>
<sequence>MDDFAEQTALARSALQRAAFEETIERAERLLLLRPAAARLHQLLSVAKAALGRGSAVPATDDASPLVKAALRAALRAQPADHAVCQRLLACVPNDDTERPALEQRVVMLLGVIDPEAVMPAPPATTSRAVAPASETPLPTVVDWDAVDMPTLAAIAERLTDEAWQRMTRLPRQLPPLKRFCRRAMLEGQPIAAARAAAALAQTGWQQPVIASAIQRDLIGRANLEEAERFVERAPIDQHGRSLLRARWLVAVGQYEQAADIARSIPAPAYHDLDVPRQMYRSLRSQRRYALAVDFGLDHIRPPNAAPPTLAYDVAMAACMAGSPSKTEDALRWALAHADAVMGTDDEVDDWFALYKFRLRCFDVAAAAAIIERVASRVDNTASIEAERAHLAIVANELASLMPLIDGARRRLRDFADGRVASLGQVDTPVDLLMHMPGRWMTTDPRLDREGADVRPPFFEVLRRVQAEGFSIQLVPQIGTNEFVVTDQGDHLTVAYHAISDKPRLVSIKEADLPHLAYFDGKGYSGWSELTFRHDVREQLQTLDGDDVERFFAGERATVLAGNVSKYAQRDLGAPLSLPDRYVFVALQTSVDHVQTLAHVPMLTMLDWAVERFRGTDIRVVVKRHPRCKSARVVHRMRELAARGEILISDASIHQLIEPALAVFTVNSGVGSEALLHLKPVYLFGRADYRHVCHEIHRYEQLVELSSPLRAPVDDDTIKRFLYWMRRHVLVNVRDRQSLSAAIERRVLAPLRAARATAPSGAAESRPADRSLLPSALGSQSTVVVEWSVEPVQGAPSAAVGSTLSGCVRCVATTVSAAELWVNGKVLARARVEGDGHFALTLAGAAPVAYLWLVCADAATPANLFVARIDRRLPAAADTPRKSAAEPQLAALGQWNPSTPWRQRADAELRAGGALIINGRPLAGPMAVLPATLHLRDQPVDLWLDVIDAAGRSVLEQRLLNDPHGIFRAAGVALGTSSTLQVDLLDGQRHRLERAELVLQNATWQLRGQAYSPSAPLWVRLDAAAHIAPLAGGPPPSAKMGHHVKSPVVVDDSARQLCYPPSPVVLAVPPRRTLPASRRIFVLTHKRTPTEALYVTAPLEALASDGSGIKVRRFDVSQTGALQRWLQHAPRASDAIVVVRYLPAEWLAALLALPQRPRLVYLIDDDLPAAADAVGLPPSYRQRMVESARFDFALMLSACDHLLVTSPGLMRRYRSPKTQLIEPCLLRRPASFAHHTLAGSVRLAYHATASHADDAAFIAPVLMRLVQAVDDLHLDVIVSDRGAGFVADHPRVRLHKQLNWPDYIEHAQAHPAHAAVVPLLPGPYNDSRSIVKVLDCASLGAAPVLSAVEPYDTCVQHGISGLMVPNRADAWFDSLSTLVADPARMLELAQANLERIDARRMLDVNQALWRQLLAHGAPERDAA</sequence>